<gene>
    <name evidence="1" type="ORF">EDC05_003341</name>
</gene>
<evidence type="ECO:0000313" key="1">
    <source>
        <dbReference type="EMBL" id="KAJ1991576.1"/>
    </source>
</evidence>
<protein>
    <submittedName>
        <fullName evidence="1">Uncharacterized protein</fullName>
    </submittedName>
</protein>
<reference evidence="1" key="1">
    <citation type="submission" date="2022-07" db="EMBL/GenBank/DDBJ databases">
        <title>Phylogenomic reconstructions and comparative analyses of Kickxellomycotina fungi.</title>
        <authorList>
            <person name="Reynolds N.K."/>
            <person name="Stajich J.E."/>
            <person name="Barry K."/>
            <person name="Grigoriev I.V."/>
            <person name="Crous P."/>
            <person name="Smith M.E."/>
        </authorList>
    </citation>
    <scope>NUCLEOTIDE SEQUENCE</scope>
    <source>
        <strain evidence="1">BCRC 34882</strain>
    </source>
</reference>
<evidence type="ECO:0000313" key="2">
    <source>
        <dbReference type="Proteomes" id="UP001151295"/>
    </source>
</evidence>
<organism evidence="1 2">
    <name type="scientific">Coemansia umbellata</name>
    <dbReference type="NCBI Taxonomy" id="1424467"/>
    <lineage>
        <taxon>Eukaryota</taxon>
        <taxon>Fungi</taxon>
        <taxon>Fungi incertae sedis</taxon>
        <taxon>Zoopagomycota</taxon>
        <taxon>Kickxellomycotina</taxon>
        <taxon>Kickxellomycetes</taxon>
        <taxon>Kickxellales</taxon>
        <taxon>Kickxellaceae</taxon>
        <taxon>Coemansia</taxon>
    </lineage>
</organism>
<keyword evidence="2" id="KW-1185">Reference proteome</keyword>
<name>A0ABQ8PLC0_9FUNG</name>
<proteinExistence type="predicted"/>
<sequence>MTAGTLHDDIKARFDSVKKGDTKEAAIAVLGNGYTTKDNKLIWTCPGHQSNYISVQLANGVVVDTDYVQS</sequence>
<dbReference type="EMBL" id="JANBQD010000036">
    <property type="protein sequence ID" value="KAJ1991576.1"/>
    <property type="molecule type" value="Genomic_DNA"/>
</dbReference>
<dbReference type="Proteomes" id="UP001151295">
    <property type="component" value="Unassembled WGS sequence"/>
</dbReference>
<comment type="caution">
    <text evidence="1">The sequence shown here is derived from an EMBL/GenBank/DDBJ whole genome shotgun (WGS) entry which is preliminary data.</text>
</comment>
<accession>A0ABQ8PLC0</accession>